<evidence type="ECO:0000313" key="1">
    <source>
        <dbReference type="EMBL" id="PWQ97402.1"/>
    </source>
</evidence>
<dbReference type="InterPro" id="IPR021409">
    <property type="entry name" value="DUF3047"/>
</dbReference>
<name>A0A317CM55_9GAMM</name>
<dbReference type="Proteomes" id="UP000245539">
    <property type="component" value="Unassembled WGS sequence"/>
</dbReference>
<sequence length="199" mass="22225">MADGARVDLGEFSKGSLTGWESKSFAGTTQYQLEQQGNKQVLKANSNKTASIMGRRMRIDLTKTPFLNWSWKIDKALPPLKEATRAGDDYAARVYVIIDGGVFVWKTRALNYVWSSAPNSRGTKWNNAFKPKNARMLAVRDKRDAAGRWLYQKQDVAADFKTLFGFQPRFIDGIAIMTDTDNSGGTAAASYGDIFFSEK</sequence>
<protein>
    <recommendedName>
        <fullName evidence="3">DUF3047 domain-containing protein</fullName>
    </recommendedName>
</protein>
<dbReference type="OrthoDB" id="9775969at2"/>
<reference evidence="1 2" key="1">
    <citation type="submission" date="2018-05" db="EMBL/GenBank/DDBJ databases">
        <title>Leucothrix arctica sp. nov., isolated from Arctic seawater.</title>
        <authorList>
            <person name="Choi A."/>
            <person name="Baek K."/>
        </authorList>
    </citation>
    <scope>NUCLEOTIDE SEQUENCE [LARGE SCALE GENOMIC DNA]</scope>
    <source>
        <strain evidence="1 2">JCM 18388</strain>
    </source>
</reference>
<comment type="caution">
    <text evidence="1">The sequence shown here is derived from an EMBL/GenBank/DDBJ whole genome shotgun (WGS) entry which is preliminary data.</text>
</comment>
<accession>A0A317CM55</accession>
<dbReference type="AlphaFoldDB" id="A0A317CM55"/>
<dbReference type="Pfam" id="PF11249">
    <property type="entry name" value="DUF3047"/>
    <property type="match status" value="1"/>
</dbReference>
<gene>
    <name evidence="1" type="ORF">DKW60_10535</name>
</gene>
<proteinExistence type="predicted"/>
<keyword evidence="2" id="KW-1185">Reference proteome</keyword>
<organism evidence="1 2">
    <name type="scientific">Leucothrix pacifica</name>
    <dbReference type="NCBI Taxonomy" id="1247513"/>
    <lineage>
        <taxon>Bacteria</taxon>
        <taxon>Pseudomonadati</taxon>
        <taxon>Pseudomonadota</taxon>
        <taxon>Gammaproteobacteria</taxon>
        <taxon>Thiotrichales</taxon>
        <taxon>Thiotrichaceae</taxon>
        <taxon>Leucothrix</taxon>
    </lineage>
</organism>
<evidence type="ECO:0000313" key="2">
    <source>
        <dbReference type="Proteomes" id="UP000245539"/>
    </source>
</evidence>
<evidence type="ECO:0008006" key="3">
    <source>
        <dbReference type="Google" id="ProtNLM"/>
    </source>
</evidence>
<dbReference type="EMBL" id="QGKM01000026">
    <property type="protein sequence ID" value="PWQ97402.1"/>
    <property type="molecule type" value="Genomic_DNA"/>
</dbReference>